<dbReference type="EMBL" id="JAHSTY010000002">
    <property type="protein sequence ID" value="MBV4455756.1"/>
    <property type="molecule type" value="Genomic_DNA"/>
</dbReference>
<evidence type="ECO:0000256" key="1">
    <source>
        <dbReference type="SAM" id="SignalP"/>
    </source>
</evidence>
<keyword evidence="3" id="KW-1185">Reference proteome</keyword>
<protein>
    <submittedName>
        <fullName evidence="2">Uncharacterized protein</fullName>
    </submittedName>
</protein>
<gene>
    <name evidence="2" type="ORF">KVG91_24540</name>
</gene>
<evidence type="ECO:0000313" key="3">
    <source>
        <dbReference type="Proteomes" id="UP001048976"/>
    </source>
</evidence>
<name>A0ABS6P6U5_9PSED</name>
<sequence length="126" mass="13033">MKRLIVLPFALLLGLSFQVSALCLYVSESYSGIIEGKMELTAHGPFIITPAGGCSGASIDANVSPGGAGSAPRIAIERELGGGWQSVANSIGSSVSYVGGFGTYRVRLDNPDAISKSYSGSVRYGR</sequence>
<feature type="signal peptide" evidence="1">
    <location>
        <begin position="1"/>
        <end position="21"/>
    </location>
</feature>
<dbReference type="RefSeq" id="WP_169377305.1">
    <property type="nucleotide sequence ID" value="NZ_JAHSTY010000002.1"/>
</dbReference>
<evidence type="ECO:0000313" key="2">
    <source>
        <dbReference type="EMBL" id="MBV4455756.1"/>
    </source>
</evidence>
<proteinExistence type="predicted"/>
<accession>A0ABS6P6U5</accession>
<organism evidence="2 3">
    <name type="scientific">Pseudomonas azadiae</name>
    <dbReference type="NCBI Taxonomy" id="2843612"/>
    <lineage>
        <taxon>Bacteria</taxon>
        <taxon>Pseudomonadati</taxon>
        <taxon>Pseudomonadota</taxon>
        <taxon>Gammaproteobacteria</taxon>
        <taxon>Pseudomonadales</taxon>
        <taxon>Pseudomonadaceae</taxon>
        <taxon>Pseudomonas</taxon>
    </lineage>
</organism>
<comment type="caution">
    <text evidence="2">The sequence shown here is derived from an EMBL/GenBank/DDBJ whole genome shotgun (WGS) entry which is preliminary data.</text>
</comment>
<reference evidence="2" key="1">
    <citation type="submission" date="2021-06" db="EMBL/GenBank/DDBJ databases">
        <title>Updating the genus Pseudomonas: Description of 43 new species and partition of the Pseudomonas putida group.</title>
        <authorList>
            <person name="Girard L."/>
            <person name="Lood C."/>
            <person name="Vandamme P."/>
            <person name="Rokni-Zadeh H."/>
            <person name="Van Noort V."/>
            <person name="Hofte M."/>
            <person name="Lavigne R."/>
            <person name="De Mot R."/>
        </authorList>
    </citation>
    <scope>NUCLEOTIDE SEQUENCE</scope>
    <source>
        <strain evidence="2">SWRI103</strain>
    </source>
</reference>
<feature type="chain" id="PRO_5046623864" evidence="1">
    <location>
        <begin position="22"/>
        <end position="126"/>
    </location>
</feature>
<dbReference type="Proteomes" id="UP001048976">
    <property type="component" value="Unassembled WGS sequence"/>
</dbReference>
<keyword evidence="1" id="KW-0732">Signal</keyword>